<dbReference type="OrthoDB" id="304077at2759"/>
<reference evidence="2" key="1">
    <citation type="submission" date="2021-01" db="EMBL/GenBank/DDBJ databases">
        <authorList>
            <consortium name="Genoscope - CEA"/>
            <person name="William W."/>
        </authorList>
    </citation>
    <scope>NUCLEOTIDE SEQUENCE</scope>
</reference>
<feature type="compositionally biased region" description="Polar residues" evidence="1">
    <location>
        <begin position="41"/>
        <end position="53"/>
    </location>
</feature>
<sequence length="68" mass="7981">MGCTSTKLKYKRDLCLLNVPIQQGRNMSKEEGITSREYKKYSSQTRTQNQQEIITDDSESTQKQEQNY</sequence>
<dbReference type="EMBL" id="CAJJDP010000005">
    <property type="protein sequence ID" value="CAD8135342.1"/>
    <property type="molecule type" value="Genomic_DNA"/>
</dbReference>
<accession>A0A8S1S752</accession>
<evidence type="ECO:0000256" key="1">
    <source>
        <dbReference type="SAM" id="MobiDB-lite"/>
    </source>
</evidence>
<dbReference type="Proteomes" id="UP000683925">
    <property type="component" value="Unassembled WGS sequence"/>
</dbReference>
<feature type="region of interest" description="Disordered" evidence="1">
    <location>
        <begin position="25"/>
        <end position="68"/>
    </location>
</feature>
<protein>
    <submittedName>
        <fullName evidence="2">Uncharacterized protein</fullName>
    </submittedName>
</protein>
<keyword evidence="3" id="KW-1185">Reference proteome</keyword>
<dbReference type="AlphaFoldDB" id="A0A8S1S752"/>
<evidence type="ECO:0000313" key="3">
    <source>
        <dbReference type="Proteomes" id="UP000683925"/>
    </source>
</evidence>
<gene>
    <name evidence="2" type="ORF">POCTA_138.1.T0060340</name>
</gene>
<feature type="compositionally biased region" description="Basic and acidic residues" evidence="1">
    <location>
        <begin position="27"/>
        <end position="40"/>
    </location>
</feature>
<dbReference type="OMA" id="GRNMCKE"/>
<name>A0A8S1S752_PAROT</name>
<organism evidence="2 3">
    <name type="scientific">Paramecium octaurelia</name>
    <dbReference type="NCBI Taxonomy" id="43137"/>
    <lineage>
        <taxon>Eukaryota</taxon>
        <taxon>Sar</taxon>
        <taxon>Alveolata</taxon>
        <taxon>Ciliophora</taxon>
        <taxon>Intramacronucleata</taxon>
        <taxon>Oligohymenophorea</taxon>
        <taxon>Peniculida</taxon>
        <taxon>Parameciidae</taxon>
        <taxon>Paramecium</taxon>
    </lineage>
</organism>
<proteinExistence type="predicted"/>
<evidence type="ECO:0000313" key="2">
    <source>
        <dbReference type="EMBL" id="CAD8135342.1"/>
    </source>
</evidence>
<comment type="caution">
    <text evidence="2">The sequence shown here is derived from an EMBL/GenBank/DDBJ whole genome shotgun (WGS) entry which is preliminary data.</text>
</comment>